<dbReference type="AlphaFoldDB" id="W7QHU0"/>
<comment type="caution">
    <text evidence="7">The sequence shown here is derived from an EMBL/GenBank/DDBJ whole genome shotgun (WGS) entry which is preliminary data.</text>
</comment>
<keyword evidence="4 7" id="KW-0808">Transferase</keyword>
<dbReference type="Proteomes" id="UP000019276">
    <property type="component" value="Unassembled WGS sequence"/>
</dbReference>
<dbReference type="GO" id="GO:0016758">
    <property type="term" value="F:hexosyltransferase activity"/>
    <property type="evidence" value="ECO:0007669"/>
    <property type="project" value="InterPro"/>
</dbReference>
<keyword evidence="5" id="KW-0256">Endoplasmic reticulum</keyword>
<sequence>MKVFVTTGTTEFEQLIESVMDLTGRHEIIVQTPKNHEPTVNCQFIDFVENIYDYYQWADVIVTHAGAGSVYKLLELRRQVLVVPNLSRKDKHQSQIADYVRENNYGAVCYDFSKLSEAIQECYESQYAPYEVNKFDDVDRILKLFELEHD</sequence>
<feature type="domain" description="Glycosyl transferase family 28 C-terminal" evidence="6">
    <location>
        <begin position="3"/>
        <end position="133"/>
    </location>
</feature>
<evidence type="ECO:0000256" key="3">
    <source>
        <dbReference type="ARBA" id="ARBA00022676"/>
    </source>
</evidence>
<dbReference type="GO" id="GO:0006488">
    <property type="term" value="P:dolichol-linked oligosaccharide biosynthetic process"/>
    <property type="evidence" value="ECO:0007669"/>
    <property type="project" value="InterPro"/>
</dbReference>
<protein>
    <submittedName>
        <fullName evidence="7">Glycosyltransferase domain-containing protein</fullName>
    </submittedName>
</protein>
<dbReference type="PANTHER" id="PTHR12867">
    <property type="entry name" value="GLYCOSYL TRANSFERASE-RELATED"/>
    <property type="match status" value="1"/>
</dbReference>
<evidence type="ECO:0000256" key="5">
    <source>
        <dbReference type="ARBA" id="ARBA00022824"/>
    </source>
</evidence>
<keyword evidence="8" id="KW-1185">Reference proteome</keyword>
<dbReference type="RefSeq" id="WP_035016170.1">
    <property type="nucleotide sequence ID" value="NZ_ARZY01000045.1"/>
</dbReference>
<organism evidence="7 8">
    <name type="scientific">Catenovulum agarivorans DS-2</name>
    <dbReference type="NCBI Taxonomy" id="1328313"/>
    <lineage>
        <taxon>Bacteria</taxon>
        <taxon>Pseudomonadati</taxon>
        <taxon>Pseudomonadota</taxon>
        <taxon>Gammaproteobacteria</taxon>
        <taxon>Alteromonadales</taxon>
        <taxon>Alteromonadaceae</taxon>
        <taxon>Catenovulum</taxon>
    </lineage>
</organism>
<reference evidence="7 8" key="1">
    <citation type="journal article" date="2014" name="Genome Announc.">
        <title>Draft Genome Sequence of the Agar-Degrading Bacterium Catenovulum sp. Strain DS-2, Isolated from Intestines of Haliotis diversicolor.</title>
        <authorList>
            <person name="Shan D."/>
            <person name="Li X."/>
            <person name="Gu Z."/>
            <person name="Wei G."/>
            <person name="Gao Z."/>
            <person name="Shao Z."/>
        </authorList>
    </citation>
    <scope>NUCLEOTIDE SEQUENCE [LARGE SCALE GENOMIC DNA]</scope>
    <source>
        <strain evidence="7 8">DS-2</strain>
    </source>
</reference>
<dbReference type="Pfam" id="PF04101">
    <property type="entry name" value="Glyco_tran_28_C"/>
    <property type="match status" value="1"/>
</dbReference>
<dbReference type="NCBIfam" id="NF041548">
    <property type="entry name" value="PssE"/>
    <property type="match status" value="1"/>
</dbReference>
<dbReference type="InterPro" id="IPR039042">
    <property type="entry name" value="Alg13-like"/>
</dbReference>
<accession>W7QHU0</accession>
<gene>
    <name evidence="7" type="ORF">DS2_17180</name>
</gene>
<comment type="subcellular location">
    <subcellularLocation>
        <location evidence="1">Endoplasmic reticulum</location>
    </subcellularLocation>
</comment>
<dbReference type="EMBL" id="ARZY01000045">
    <property type="protein sequence ID" value="EWH08492.1"/>
    <property type="molecule type" value="Genomic_DNA"/>
</dbReference>
<dbReference type="STRING" id="1328313.DS2_17180"/>
<evidence type="ECO:0000259" key="6">
    <source>
        <dbReference type="Pfam" id="PF04101"/>
    </source>
</evidence>
<evidence type="ECO:0000256" key="2">
    <source>
        <dbReference type="ARBA" id="ARBA00006962"/>
    </source>
</evidence>
<name>W7QHU0_9ALTE</name>
<dbReference type="InterPro" id="IPR007235">
    <property type="entry name" value="Glyco_trans_28_C"/>
</dbReference>
<evidence type="ECO:0000256" key="4">
    <source>
        <dbReference type="ARBA" id="ARBA00022679"/>
    </source>
</evidence>
<dbReference type="OrthoDB" id="7186565at2"/>
<evidence type="ECO:0000313" key="7">
    <source>
        <dbReference type="EMBL" id="EWH08492.1"/>
    </source>
</evidence>
<evidence type="ECO:0000313" key="8">
    <source>
        <dbReference type="Proteomes" id="UP000019276"/>
    </source>
</evidence>
<comment type="similarity">
    <text evidence="2">Belongs to the glycosyltransferase 28 family.</text>
</comment>
<dbReference type="eggNOG" id="COG5017">
    <property type="taxonomic scope" value="Bacteria"/>
</dbReference>
<dbReference type="PANTHER" id="PTHR12867:SF6">
    <property type="entry name" value="N-ACETYLGLUCOSAMINYLDIPHOSPHODOLICHOL N-ACETYLGLUCOSAMINYLTRANSFERASE"/>
    <property type="match status" value="1"/>
</dbReference>
<dbReference type="InterPro" id="IPR048097">
    <property type="entry name" value="Cps14G-like"/>
</dbReference>
<proteinExistence type="inferred from homology"/>
<keyword evidence="3" id="KW-0328">Glycosyltransferase</keyword>
<dbReference type="SUPFAM" id="SSF53756">
    <property type="entry name" value="UDP-Glycosyltransferase/glycogen phosphorylase"/>
    <property type="match status" value="1"/>
</dbReference>
<dbReference type="Gene3D" id="3.40.50.2000">
    <property type="entry name" value="Glycogen Phosphorylase B"/>
    <property type="match status" value="1"/>
</dbReference>
<evidence type="ECO:0000256" key="1">
    <source>
        <dbReference type="ARBA" id="ARBA00004240"/>
    </source>
</evidence>